<protein>
    <submittedName>
        <fullName evidence="4">Response regulator, CheY like</fullName>
    </submittedName>
</protein>
<dbReference type="Proteomes" id="UP000069205">
    <property type="component" value="Chromosome"/>
</dbReference>
<accession>A0A0K2G8C7</accession>
<dbReference type="SUPFAM" id="SSF52172">
    <property type="entry name" value="CheY-like"/>
    <property type="match status" value="1"/>
</dbReference>
<dbReference type="PATRIC" id="fig|42253.5.peg.745"/>
<dbReference type="PROSITE" id="PS50110">
    <property type="entry name" value="RESPONSE_REGULATORY"/>
    <property type="match status" value="1"/>
</dbReference>
<sequence>MIDDQAAIRMLLRTVLENAGYTVREAASGQMALALYREQRPDLVITDLVMPEMTGLDLILEMTREFLDAKVIAMTGEISEEGLQTAKLLGARHTFHKPFSMDKLLTAIRYELAH</sequence>
<gene>
    <name evidence="4" type="ORF">NITMOv2_0754</name>
</gene>
<dbReference type="Gene3D" id="3.40.50.2300">
    <property type="match status" value="1"/>
</dbReference>
<dbReference type="KEGG" id="nmv:NITMOv2_0754"/>
<keyword evidence="5" id="KW-1185">Reference proteome</keyword>
<dbReference type="Pfam" id="PF00072">
    <property type="entry name" value="Response_reg"/>
    <property type="match status" value="1"/>
</dbReference>
<dbReference type="STRING" id="42253.NITMOv2_0754"/>
<dbReference type="InterPro" id="IPR001789">
    <property type="entry name" value="Sig_transdc_resp-reg_receiver"/>
</dbReference>
<feature type="domain" description="Response regulatory" evidence="3">
    <location>
        <begin position="1"/>
        <end position="112"/>
    </location>
</feature>
<dbReference type="InterPro" id="IPR050595">
    <property type="entry name" value="Bact_response_regulator"/>
</dbReference>
<dbReference type="AlphaFoldDB" id="A0A0K2G8C7"/>
<proteinExistence type="predicted"/>
<evidence type="ECO:0000259" key="3">
    <source>
        <dbReference type="PROSITE" id="PS50110"/>
    </source>
</evidence>
<keyword evidence="1 2" id="KW-0597">Phosphoprotein</keyword>
<dbReference type="SMART" id="SM00448">
    <property type="entry name" value="REC"/>
    <property type="match status" value="1"/>
</dbReference>
<name>A0A0K2G8C7_NITMO</name>
<dbReference type="RefSeq" id="WP_238590451.1">
    <property type="nucleotide sequence ID" value="NZ_CP011801.1"/>
</dbReference>
<evidence type="ECO:0000256" key="1">
    <source>
        <dbReference type="ARBA" id="ARBA00022553"/>
    </source>
</evidence>
<feature type="modified residue" description="4-aspartylphosphate" evidence="2">
    <location>
        <position position="47"/>
    </location>
</feature>
<dbReference type="GO" id="GO:0000160">
    <property type="term" value="P:phosphorelay signal transduction system"/>
    <property type="evidence" value="ECO:0007669"/>
    <property type="project" value="InterPro"/>
</dbReference>
<dbReference type="InterPro" id="IPR011006">
    <property type="entry name" value="CheY-like_superfamily"/>
</dbReference>
<organism evidence="4 5">
    <name type="scientific">Nitrospira moscoviensis</name>
    <dbReference type="NCBI Taxonomy" id="42253"/>
    <lineage>
        <taxon>Bacteria</taxon>
        <taxon>Pseudomonadati</taxon>
        <taxon>Nitrospirota</taxon>
        <taxon>Nitrospiria</taxon>
        <taxon>Nitrospirales</taxon>
        <taxon>Nitrospiraceae</taxon>
        <taxon>Nitrospira</taxon>
    </lineage>
</organism>
<evidence type="ECO:0000313" key="5">
    <source>
        <dbReference type="Proteomes" id="UP000069205"/>
    </source>
</evidence>
<evidence type="ECO:0000256" key="2">
    <source>
        <dbReference type="PROSITE-ProRule" id="PRU00169"/>
    </source>
</evidence>
<dbReference type="PANTHER" id="PTHR44591">
    <property type="entry name" value="STRESS RESPONSE REGULATOR PROTEIN 1"/>
    <property type="match status" value="1"/>
</dbReference>
<dbReference type="PANTHER" id="PTHR44591:SF23">
    <property type="entry name" value="CHEY SUBFAMILY"/>
    <property type="match status" value="1"/>
</dbReference>
<evidence type="ECO:0000313" key="4">
    <source>
        <dbReference type="EMBL" id="ALA57190.1"/>
    </source>
</evidence>
<dbReference type="EMBL" id="CP011801">
    <property type="protein sequence ID" value="ALA57190.1"/>
    <property type="molecule type" value="Genomic_DNA"/>
</dbReference>
<reference evidence="4 5" key="1">
    <citation type="journal article" date="2015" name="Proc. Natl. Acad. Sci. U.S.A.">
        <title>Expanded metabolic versatility of ubiquitous nitrite-oxidizing bacteria from the genus Nitrospira.</title>
        <authorList>
            <person name="Koch H."/>
            <person name="Lucker S."/>
            <person name="Albertsen M."/>
            <person name="Kitzinger K."/>
            <person name="Herbold C."/>
            <person name="Spieck E."/>
            <person name="Nielsen P.H."/>
            <person name="Wagner M."/>
            <person name="Daims H."/>
        </authorList>
    </citation>
    <scope>NUCLEOTIDE SEQUENCE [LARGE SCALE GENOMIC DNA]</scope>
    <source>
        <strain evidence="4 5">NSP M-1</strain>
    </source>
</reference>